<keyword evidence="5" id="KW-0472">Membrane</keyword>
<dbReference type="GO" id="GO:0032259">
    <property type="term" value="P:methylation"/>
    <property type="evidence" value="ECO:0007669"/>
    <property type="project" value="UniProtKB-KW"/>
</dbReference>
<proteinExistence type="inferred from homology"/>
<keyword evidence="4 5" id="KW-0949">S-adenosyl-L-methionine</keyword>
<dbReference type="InterPro" id="IPR029063">
    <property type="entry name" value="SAM-dependent_MTases_sf"/>
</dbReference>
<dbReference type="Gene3D" id="3.40.50.150">
    <property type="entry name" value="Vaccinia Virus protein VP39"/>
    <property type="match status" value="1"/>
</dbReference>
<sequence>MLLARGCGIATASRRAGMWCARRLLASEANKGTGATMSGSSSVDPREIEKFAKRANEWWDTGGTYGPLHRLNYARSPFIRMAACDHYGLNAEQRRPLESLSVVEVGCGGGILSESLAAMGAKVTAIDAAEESIEVAREHLKRNKVVPDGRLSYVATTGEALASENRRFDVVVSSEVVEHVVDPPSFCRTLAELCKPGGLVVMSTINRTVWSYSLAIVAAERILGMAPRGAHDWNQFVTPDELTIMCEDAGLGLTAVSGMRWSLPKNQFELSRDTSVNYIAAFSKAGDRGAGE</sequence>
<dbReference type="HAMAP" id="MF_00472">
    <property type="entry name" value="UbiG"/>
    <property type="match status" value="1"/>
</dbReference>
<dbReference type="PANTHER" id="PTHR43464">
    <property type="entry name" value="METHYLTRANSFERASE"/>
    <property type="match status" value="1"/>
</dbReference>
<keyword evidence="5" id="KW-0479">Metal-binding</keyword>
<keyword evidence="5" id="KW-0496">Mitochondrion</keyword>
<dbReference type="AlphaFoldDB" id="A0AAX4PHG4"/>
<evidence type="ECO:0000256" key="5">
    <source>
        <dbReference type="HAMAP-Rule" id="MF_03190"/>
    </source>
</evidence>
<dbReference type="EC" id="2.1.1.64" evidence="5"/>
<keyword evidence="5" id="KW-0999">Mitochondrion inner membrane</keyword>
<comment type="function">
    <text evidence="5">O-methyltransferase required for two non-consecutive steps during ubiquinone biosynthesis. Catalyzes the 2 O-methylation of 3,4-dihydroxy-5-(all-trans-polyprenyl)benzoic acid into 4-hydroxy-3-methoxy-5-(all-trans-polyprenyl)benzoic acid. Also catalyzes the last step of ubiquinone biosynthesis by mediating methylation of 3-demethylubiquinone into ubiquinone. Also able to mediate the methylation of 3-demethylubiquinol into ubiquinol.</text>
</comment>
<dbReference type="GO" id="GO:0031314">
    <property type="term" value="C:extrinsic component of mitochondrial inner membrane"/>
    <property type="evidence" value="ECO:0007669"/>
    <property type="project" value="UniProtKB-UniRule"/>
</dbReference>
<keyword evidence="6" id="KW-0830">Ubiquinone</keyword>
<comment type="catalytic activity">
    <reaction evidence="5">
        <text>a 3,4-dihydroxy-5-(all-trans-polyprenyl)benzoate + S-adenosyl-L-methionine = a 4-hydroxy-3-methoxy-5-(all-trans-polyprenyl)benzoate + S-adenosyl-L-homocysteine + H(+)</text>
        <dbReference type="Rhea" id="RHEA:44452"/>
        <dbReference type="Rhea" id="RHEA-COMP:10930"/>
        <dbReference type="Rhea" id="RHEA-COMP:10931"/>
        <dbReference type="ChEBI" id="CHEBI:15378"/>
        <dbReference type="ChEBI" id="CHEBI:57856"/>
        <dbReference type="ChEBI" id="CHEBI:59789"/>
        <dbReference type="ChEBI" id="CHEBI:64694"/>
        <dbReference type="ChEBI" id="CHEBI:84443"/>
        <dbReference type="EC" id="2.1.1.114"/>
    </reaction>
</comment>
<gene>
    <name evidence="5" type="primary">COQ3</name>
    <name evidence="6" type="ORF">HKI87_13g72390</name>
</gene>
<evidence type="ECO:0000313" key="6">
    <source>
        <dbReference type="EMBL" id="WZN65678.1"/>
    </source>
</evidence>
<comment type="subunit">
    <text evidence="5">Component of a multi-subunit COQ enzyme complex.</text>
</comment>
<keyword evidence="7" id="KW-1185">Reference proteome</keyword>
<dbReference type="GO" id="GO:0061542">
    <property type="term" value="F:3-demethylubiquinol 3-O-methyltransferase activity"/>
    <property type="evidence" value="ECO:0007669"/>
    <property type="project" value="UniProtKB-UniRule"/>
</dbReference>
<protein>
    <recommendedName>
        <fullName evidence="5">Ubiquinone biosynthesis O-methyltransferase, mitochondrial</fullName>
    </recommendedName>
    <alternativeName>
        <fullName evidence="5">3-demethylubiquinol 3-O-methyltransferase</fullName>
        <ecNumber evidence="5">2.1.1.64</ecNumber>
    </alternativeName>
    <alternativeName>
        <fullName evidence="5">3-demethylubiquinone 3-O-methyltransferase</fullName>
        <ecNumber evidence="5">2.1.1.-</ecNumber>
    </alternativeName>
    <alternativeName>
        <fullName evidence="5">Polyprenyldihydroxybenzoate methyltransferase</fullName>
        <ecNumber evidence="5">2.1.1.114</ecNumber>
    </alternativeName>
</protein>
<feature type="binding site" evidence="5">
    <location>
        <position position="179"/>
    </location>
    <ligand>
        <name>Mg(2+)</name>
        <dbReference type="ChEBI" id="CHEBI:18420"/>
    </ligand>
</feature>
<dbReference type="EC" id="2.1.1.114" evidence="5"/>
<dbReference type="PANTHER" id="PTHR43464:SF19">
    <property type="entry name" value="UBIQUINONE BIOSYNTHESIS O-METHYLTRANSFERASE, MITOCHONDRIAL"/>
    <property type="match status" value="1"/>
</dbReference>
<dbReference type="GO" id="GO:0046872">
    <property type="term" value="F:metal ion binding"/>
    <property type="evidence" value="ECO:0007669"/>
    <property type="project" value="UniProtKB-KW"/>
</dbReference>
<reference evidence="6 7" key="1">
    <citation type="submission" date="2024-03" db="EMBL/GenBank/DDBJ databases">
        <title>Complete genome sequence of the green alga Chloropicon roscoffensis RCC1871.</title>
        <authorList>
            <person name="Lemieux C."/>
            <person name="Pombert J.-F."/>
            <person name="Otis C."/>
            <person name="Turmel M."/>
        </authorList>
    </citation>
    <scope>NUCLEOTIDE SEQUENCE [LARGE SCALE GENOMIC DNA]</scope>
    <source>
        <strain evidence="6 7">RCC1871</strain>
    </source>
</reference>
<comment type="catalytic activity">
    <reaction evidence="5">
        <text>a 3-demethylubiquinone + S-adenosyl-L-methionine = a ubiquinone + S-adenosyl-L-homocysteine</text>
        <dbReference type="Rhea" id="RHEA:81215"/>
        <dbReference type="Rhea" id="RHEA-COMP:9565"/>
        <dbReference type="Rhea" id="RHEA-COMP:19654"/>
        <dbReference type="ChEBI" id="CHEBI:16389"/>
        <dbReference type="ChEBI" id="CHEBI:57856"/>
        <dbReference type="ChEBI" id="CHEBI:59789"/>
        <dbReference type="ChEBI" id="CHEBI:231825"/>
    </reaction>
</comment>
<feature type="binding site" evidence="5">
    <location>
        <position position="75"/>
    </location>
    <ligand>
        <name>S-adenosyl-L-methionine</name>
        <dbReference type="ChEBI" id="CHEBI:59789"/>
    </ligand>
</feature>
<comment type="similarity">
    <text evidence="5">Belongs to the class I-like SAM-binding methyltransferase superfamily. UbiG/COQ3 family.</text>
</comment>
<keyword evidence="3 5" id="KW-0831">Ubiquinone biosynthesis</keyword>
<organism evidence="6 7">
    <name type="scientific">Chloropicon roscoffensis</name>
    <dbReference type="NCBI Taxonomy" id="1461544"/>
    <lineage>
        <taxon>Eukaryota</taxon>
        <taxon>Viridiplantae</taxon>
        <taxon>Chlorophyta</taxon>
        <taxon>Chloropicophyceae</taxon>
        <taxon>Chloropicales</taxon>
        <taxon>Chloropicaceae</taxon>
        <taxon>Chloropicon</taxon>
    </lineage>
</organism>
<dbReference type="InterPro" id="IPR010233">
    <property type="entry name" value="UbiG_MeTrfase"/>
</dbReference>
<dbReference type="NCBIfam" id="TIGR01983">
    <property type="entry name" value="UbiG"/>
    <property type="match status" value="1"/>
</dbReference>
<dbReference type="Pfam" id="PF13489">
    <property type="entry name" value="Methyltransf_23"/>
    <property type="match status" value="1"/>
</dbReference>
<feature type="binding site" evidence="5">
    <location>
        <position position="175"/>
    </location>
    <ligand>
        <name>Mg(2+)</name>
        <dbReference type="ChEBI" id="CHEBI:18420"/>
    </ligand>
</feature>
<dbReference type="SUPFAM" id="SSF53335">
    <property type="entry name" value="S-adenosyl-L-methionine-dependent methyltransferases"/>
    <property type="match status" value="1"/>
</dbReference>
<keyword evidence="5" id="KW-0460">Magnesium</keyword>
<evidence type="ECO:0000313" key="7">
    <source>
        <dbReference type="Proteomes" id="UP001472866"/>
    </source>
</evidence>
<comment type="catalytic activity">
    <reaction evidence="5">
        <text>a 3-demethylubiquinol + S-adenosyl-L-methionine = a ubiquinol + S-adenosyl-L-homocysteine + H(+)</text>
        <dbReference type="Rhea" id="RHEA:44380"/>
        <dbReference type="Rhea" id="RHEA-COMP:9566"/>
        <dbReference type="Rhea" id="RHEA-COMP:10914"/>
        <dbReference type="ChEBI" id="CHEBI:15378"/>
        <dbReference type="ChEBI" id="CHEBI:17976"/>
        <dbReference type="ChEBI" id="CHEBI:57856"/>
        <dbReference type="ChEBI" id="CHEBI:59789"/>
        <dbReference type="ChEBI" id="CHEBI:84422"/>
        <dbReference type="EC" id="2.1.1.64"/>
    </reaction>
</comment>
<name>A0AAX4PHG4_9CHLO</name>
<evidence type="ECO:0000256" key="2">
    <source>
        <dbReference type="ARBA" id="ARBA00022679"/>
    </source>
</evidence>
<feature type="binding site" evidence="5">
    <location>
        <position position="174"/>
    </location>
    <ligand>
        <name>S-adenosyl-L-methionine</name>
        <dbReference type="ChEBI" id="CHEBI:59789"/>
    </ligand>
</feature>
<dbReference type="EMBL" id="CP151513">
    <property type="protein sequence ID" value="WZN65678.1"/>
    <property type="molecule type" value="Genomic_DNA"/>
</dbReference>
<evidence type="ECO:0000256" key="4">
    <source>
        <dbReference type="ARBA" id="ARBA00022691"/>
    </source>
</evidence>
<feature type="binding site" evidence="5">
    <location>
        <position position="106"/>
    </location>
    <ligand>
        <name>S-adenosyl-L-methionine</name>
        <dbReference type="ChEBI" id="CHEBI:59789"/>
    </ligand>
</feature>
<feature type="binding site" evidence="5">
    <location>
        <position position="178"/>
    </location>
    <ligand>
        <name>Mg(2+)</name>
        <dbReference type="ChEBI" id="CHEBI:18420"/>
    </ligand>
</feature>
<comment type="subcellular location">
    <subcellularLocation>
        <location evidence="5">Mitochondrion inner membrane</location>
        <topology evidence="5">Peripheral membrane protein</topology>
        <orientation evidence="5">Matrix side</orientation>
    </subcellularLocation>
</comment>
<keyword evidence="2 5" id="KW-0808">Transferase</keyword>
<comment type="pathway">
    <text evidence="5">Cofactor biosynthesis; ubiquinone biosynthesis.</text>
</comment>
<dbReference type="EC" id="2.1.1.-" evidence="5"/>
<dbReference type="CDD" id="cd02440">
    <property type="entry name" value="AdoMet_MTases"/>
    <property type="match status" value="1"/>
</dbReference>
<accession>A0AAX4PHG4</accession>
<evidence type="ECO:0000256" key="3">
    <source>
        <dbReference type="ARBA" id="ARBA00022688"/>
    </source>
</evidence>
<evidence type="ECO:0000256" key="1">
    <source>
        <dbReference type="ARBA" id="ARBA00022603"/>
    </source>
</evidence>
<dbReference type="GO" id="GO:0010420">
    <property type="term" value="F:polyprenyldihydroxybenzoate methyltransferase activity"/>
    <property type="evidence" value="ECO:0007669"/>
    <property type="project" value="UniProtKB-UniRule"/>
</dbReference>
<dbReference type="Proteomes" id="UP001472866">
    <property type="component" value="Chromosome 13"/>
</dbReference>
<feature type="binding site" evidence="5">
    <location>
        <position position="127"/>
    </location>
    <ligand>
        <name>S-adenosyl-L-methionine</name>
        <dbReference type="ChEBI" id="CHEBI:59789"/>
    </ligand>
</feature>
<keyword evidence="1 5" id="KW-0489">Methyltransferase</keyword>
<comment type="cofactor">
    <cofactor evidence="5">
        <name>Mg(2+)</name>
        <dbReference type="ChEBI" id="CHEBI:18420"/>
    </cofactor>
</comment>